<accession>A0ABW6KBX9</accession>
<dbReference type="Gene3D" id="6.10.10.10">
    <property type="entry name" value="Flagellar export chaperone, C-terminal domain"/>
    <property type="match status" value="1"/>
</dbReference>
<dbReference type="Gene3D" id="3.30.70.2120">
    <property type="match status" value="1"/>
</dbReference>
<keyword evidence="4" id="KW-0964">Secreted</keyword>
<dbReference type="PANTHER" id="PTHR42792:SF2">
    <property type="entry name" value="FLAGELLIN"/>
    <property type="match status" value="1"/>
</dbReference>
<comment type="caution">
    <text evidence="8">The sequence shown here is derived from an EMBL/GenBank/DDBJ whole genome shotgun (WGS) entry which is preliminary data.</text>
</comment>
<dbReference type="PANTHER" id="PTHR42792">
    <property type="entry name" value="FLAGELLIN"/>
    <property type="match status" value="1"/>
</dbReference>
<evidence type="ECO:0000256" key="3">
    <source>
        <dbReference type="ARBA" id="ARBA00023143"/>
    </source>
</evidence>
<dbReference type="InterPro" id="IPR046358">
    <property type="entry name" value="Flagellin_C"/>
</dbReference>
<dbReference type="InterPro" id="IPR001029">
    <property type="entry name" value="Flagellin_N"/>
</dbReference>
<keyword evidence="3 4" id="KW-0975">Bacterial flagellum</keyword>
<evidence type="ECO:0000256" key="2">
    <source>
        <dbReference type="ARBA" id="ARBA00020110"/>
    </source>
</evidence>
<dbReference type="RefSeq" id="WP_389361628.1">
    <property type="nucleotide sequence ID" value="NZ_JBIACK010000006.1"/>
</dbReference>
<keyword evidence="8" id="KW-0966">Cell projection</keyword>
<gene>
    <name evidence="8" type="ORF">ACFYKX_13730</name>
</gene>
<sequence length="392" mass="41376">MRINHNIAALNTHRQLNTAAAGQSKSMEKLASGLRINRAGDDAAGLAISEKMRGQIRGLDQASRNAQDGISLIQTAEGALNETHSILQRGRELAVQAANDTATQDDRKEIQKEINQLLEEVDRIANQTEFNTQKLLNGNSSNLTLHIGSNKDQTMNIQISTMTSADLGEAGVATATVTLNNDLDFSAAANNGTFSIGDTTIALNENYSGNVNKLVSDLNKAFQSSEGVTFSNNGNNLTMNSNTAFSWTATNGSTGTTTAVAFGVTSGAANAVTATGNTGIALDQLNTAVNTGNAGVTTQLGAETAIQAFDNAIKEVSGERSKLGAYQNRLEHTINNLGTSSENLTAAESRIRDVDMAKEMMSQTKNSILSQAAQAMLAQANQQPQGVLQLLR</sequence>
<protein>
    <recommendedName>
        <fullName evidence="2 4">Flagellin</fullName>
    </recommendedName>
</protein>
<proteinExistence type="inferred from homology"/>
<evidence type="ECO:0000313" key="9">
    <source>
        <dbReference type="Proteomes" id="UP001601059"/>
    </source>
</evidence>
<evidence type="ECO:0000256" key="4">
    <source>
        <dbReference type="RuleBase" id="RU362073"/>
    </source>
</evidence>
<dbReference type="Pfam" id="PF00669">
    <property type="entry name" value="Flagellin_N"/>
    <property type="match status" value="1"/>
</dbReference>
<keyword evidence="8" id="KW-0969">Cilium</keyword>
<evidence type="ECO:0000259" key="7">
    <source>
        <dbReference type="Pfam" id="PF00700"/>
    </source>
</evidence>
<evidence type="ECO:0000256" key="5">
    <source>
        <dbReference type="SAM" id="Coils"/>
    </source>
</evidence>
<evidence type="ECO:0000313" key="8">
    <source>
        <dbReference type="EMBL" id="MFE8701659.1"/>
    </source>
</evidence>
<feature type="domain" description="Flagellin C-terminal" evidence="7">
    <location>
        <begin position="306"/>
        <end position="391"/>
    </location>
</feature>
<feature type="coiled-coil region" evidence="5">
    <location>
        <begin position="100"/>
        <end position="127"/>
    </location>
</feature>
<feature type="domain" description="Flagellin N-terminal" evidence="6">
    <location>
        <begin position="3"/>
        <end position="139"/>
    </location>
</feature>
<comment type="function">
    <text evidence="4">Flagellin is the subunit protein which polymerizes to form the filaments of bacterial flagella.</text>
</comment>
<comment type="subcellular location">
    <subcellularLocation>
        <location evidence="4">Secreted</location>
    </subcellularLocation>
    <subcellularLocation>
        <location evidence="4">Bacterial flagellum</location>
    </subcellularLocation>
</comment>
<dbReference type="SUPFAM" id="SSF64518">
    <property type="entry name" value="Phase 1 flagellin"/>
    <property type="match status" value="1"/>
</dbReference>
<dbReference type="Pfam" id="PF00700">
    <property type="entry name" value="Flagellin_C"/>
    <property type="match status" value="1"/>
</dbReference>
<dbReference type="Gene3D" id="1.20.1330.10">
    <property type="entry name" value="f41 fragment of flagellin, N-terminal domain"/>
    <property type="match status" value="1"/>
</dbReference>
<reference evidence="8 9" key="1">
    <citation type="submission" date="2024-08" db="EMBL/GenBank/DDBJ databases">
        <title>Two novel Cytobacillus novel species.</title>
        <authorList>
            <person name="Liu G."/>
        </authorList>
    </citation>
    <scope>NUCLEOTIDE SEQUENCE [LARGE SCALE GENOMIC DNA]</scope>
    <source>
        <strain evidence="8 9">FJAT-54145</strain>
    </source>
</reference>
<dbReference type="Proteomes" id="UP001601059">
    <property type="component" value="Unassembled WGS sequence"/>
</dbReference>
<keyword evidence="5" id="KW-0175">Coiled coil</keyword>
<name>A0ABW6KBX9_9BACI</name>
<keyword evidence="8" id="KW-0282">Flagellum</keyword>
<organism evidence="8 9">
    <name type="scientific">Cytobacillus spartinae</name>
    <dbReference type="NCBI Taxonomy" id="3299023"/>
    <lineage>
        <taxon>Bacteria</taxon>
        <taxon>Bacillati</taxon>
        <taxon>Bacillota</taxon>
        <taxon>Bacilli</taxon>
        <taxon>Bacillales</taxon>
        <taxon>Bacillaceae</taxon>
        <taxon>Cytobacillus</taxon>
    </lineage>
</organism>
<dbReference type="EMBL" id="JBIACK010000006">
    <property type="protein sequence ID" value="MFE8701659.1"/>
    <property type="molecule type" value="Genomic_DNA"/>
</dbReference>
<evidence type="ECO:0000259" key="6">
    <source>
        <dbReference type="Pfam" id="PF00669"/>
    </source>
</evidence>
<comment type="similarity">
    <text evidence="1 4">Belongs to the bacterial flagellin family.</text>
</comment>
<dbReference type="PRINTS" id="PR00207">
    <property type="entry name" value="FLAGELLIN"/>
</dbReference>
<dbReference type="InterPro" id="IPR001492">
    <property type="entry name" value="Flagellin"/>
</dbReference>
<evidence type="ECO:0000256" key="1">
    <source>
        <dbReference type="ARBA" id="ARBA00005709"/>
    </source>
</evidence>
<keyword evidence="9" id="KW-1185">Reference proteome</keyword>
<dbReference type="InterPro" id="IPR042187">
    <property type="entry name" value="Flagellin_C_sub2"/>
</dbReference>